<dbReference type="PANTHER" id="PTHR23345:SF15">
    <property type="entry name" value="VITELLOGENIN 1-RELATED"/>
    <property type="match status" value="1"/>
</dbReference>
<dbReference type="Proteomes" id="UP000230750">
    <property type="component" value="Unassembled WGS sequence"/>
</dbReference>
<dbReference type="PANTHER" id="PTHR23345">
    <property type="entry name" value="VITELLOGENIN-RELATED"/>
    <property type="match status" value="1"/>
</dbReference>
<gene>
    <name evidence="2" type="ORF">BSL78_18495</name>
</gene>
<name>A0A2G8K9F0_STIJA</name>
<dbReference type="EMBL" id="MRZV01000764">
    <property type="protein sequence ID" value="PIK44636.1"/>
    <property type="molecule type" value="Genomic_DNA"/>
</dbReference>
<keyword evidence="3" id="KW-1185">Reference proteome</keyword>
<protein>
    <submittedName>
        <fullName evidence="2">Vitellogenin 2</fullName>
    </submittedName>
</protein>
<dbReference type="PROSITE" id="PS51233">
    <property type="entry name" value="VWFD"/>
    <property type="match status" value="1"/>
</dbReference>
<dbReference type="GO" id="GO:0005319">
    <property type="term" value="F:lipid transporter activity"/>
    <property type="evidence" value="ECO:0007669"/>
    <property type="project" value="TreeGrafter"/>
</dbReference>
<reference evidence="2 3" key="1">
    <citation type="journal article" date="2017" name="PLoS Biol.">
        <title>The sea cucumber genome provides insights into morphological evolution and visceral regeneration.</title>
        <authorList>
            <person name="Zhang X."/>
            <person name="Sun L."/>
            <person name="Yuan J."/>
            <person name="Sun Y."/>
            <person name="Gao Y."/>
            <person name="Zhang L."/>
            <person name="Li S."/>
            <person name="Dai H."/>
            <person name="Hamel J.F."/>
            <person name="Liu C."/>
            <person name="Yu Y."/>
            <person name="Liu S."/>
            <person name="Lin W."/>
            <person name="Guo K."/>
            <person name="Jin S."/>
            <person name="Xu P."/>
            <person name="Storey K.B."/>
            <person name="Huan P."/>
            <person name="Zhang T."/>
            <person name="Zhou Y."/>
            <person name="Zhang J."/>
            <person name="Lin C."/>
            <person name="Li X."/>
            <person name="Xing L."/>
            <person name="Huo D."/>
            <person name="Sun M."/>
            <person name="Wang L."/>
            <person name="Mercier A."/>
            <person name="Li F."/>
            <person name="Yang H."/>
            <person name="Xiang J."/>
        </authorList>
    </citation>
    <scope>NUCLEOTIDE SEQUENCE [LARGE SCALE GENOMIC DNA]</scope>
    <source>
        <strain evidence="2">Shaxun</strain>
        <tissue evidence="2">Muscle</tissue>
    </source>
</reference>
<sequence>MSLVTAFSEKFIKLWNLEIFPATDMARSMRKSPYRMLCAQSALELPDSNQNEDNPMIRAKLASQWGRSCEEDQKVMYKLKIENGLAGPDSAPAVLPLEQECELHKAERGVLSDECLAADEMEGDLKTGTLELSHNGIESRWKGGYYAALNLLKKVYSEHAQVDFIDVYNHPNKVLWKWSTLEKKNLMNLFIKNPHETVLFTRMPLPFDFPVYNYNHQLGFISEKTFGKCRVTYNGQITTFDEAEFGYNLTSCYHLIAEDCSVSQNFSVLSRTGSTYGATAKDLLVYVKGTKVEVTRSSSGTKLEVHIEGTTYSNSSNEIVIFSNGTIMEKPKVKGGKSLLRLQKAKREWGSDFPSSSSSSDFTSAFSDALSFSRDVDRMTRREQKHFTTLTRNFTSKMTKTQEAPTDSVKIVAVITLGEEVALHSALVGLNLRFDGKNIIVQVSPKYHRHLCGTCGSFNGVGGKHDGFIGANKTVYDHGIQAAVSYQNLTDSCTPSGCNLHLATLAQDECTSISNWPQCTESCSSSTSVSQKMKMICTINERKLRRLKTNSIQTSCTP</sequence>
<organism evidence="2 3">
    <name type="scientific">Stichopus japonicus</name>
    <name type="common">Sea cucumber</name>
    <dbReference type="NCBI Taxonomy" id="307972"/>
    <lineage>
        <taxon>Eukaryota</taxon>
        <taxon>Metazoa</taxon>
        <taxon>Echinodermata</taxon>
        <taxon>Eleutherozoa</taxon>
        <taxon>Echinozoa</taxon>
        <taxon>Holothuroidea</taxon>
        <taxon>Aspidochirotacea</taxon>
        <taxon>Aspidochirotida</taxon>
        <taxon>Stichopodidae</taxon>
        <taxon>Apostichopus</taxon>
    </lineage>
</organism>
<proteinExistence type="predicted"/>
<accession>A0A2G8K9F0</accession>
<dbReference type="STRING" id="307972.A0A2G8K9F0"/>
<dbReference type="Pfam" id="PF00094">
    <property type="entry name" value="VWD"/>
    <property type="match status" value="1"/>
</dbReference>
<dbReference type="SMART" id="SM00216">
    <property type="entry name" value="VWD"/>
    <property type="match status" value="1"/>
</dbReference>
<dbReference type="InterPro" id="IPR050733">
    <property type="entry name" value="Vitellogenin/Apolipophorin"/>
</dbReference>
<comment type="caution">
    <text evidence="2">The sequence shown here is derived from an EMBL/GenBank/DDBJ whole genome shotgun (WGS) entry which is preliminary data.</text>
</comment>
<dbReference type="AlphaFoldDB" id="A0A2G8K9F0"/>
<evidence type="ECO:0000313" key="2">
    <source>
        <dbReference type="EMBL" id="PIK44636.1"/>
    </source>
</evidence>
<evidence type="ECO:0000313" key="3">
    <source>
        <dbReference type="Proteomes" id="UP000230750"/>
    </source>
</evidence>
<evidence type="ECO:0000259" key="1">
    <source>
        <dbReference type="PROSITE" id="PS51233"/>
    </source>
</evidence>
<feature type="domain" description="VWFD" evidence="1">
    <location>
        <begin position="227"/>
        <end position="494"/>
    </location>
</feature>
<dbReference type="InterPro" id="IPR001846">
    <property type="entry name" value="VWF_type-D"/>
</dbReference>
<dbReference type="OrthoDB" id="5825149at2759"/>